<protein>
    <submittedName>
        <fullName evidence="1">Uncharacterized protein</fullName>
    </submittedName>
</protein>
<reference evidence="1" key="1">
    <citation type="submission" date="2017-10" db="EMBL/GenBank/DDBJ databases">
        <title>Genome sequence of cellulolytic Lachnospiraceae bacterium XHS1971 isolated from hotspring sediment.</title>
        <authorList>
            <person name="Vasudevan G."/>
            <person name="Joshi A.J."/>
            <person name="Hivarkar S."/>
            <person name="Lanjekar V.B."/>
            <person name="Dhakephalkar P.K."/>
            <person name="Dagar S."/>
        </authorList>
    </citation>
    <scope>NUCLEOTIDE SEQUENCE</scope>
    <source>
        <strain evidence="1">XHS1971</strain>
    </source>
</reference>
<evidence type="ECO:0000313" key="1">
    <source>
        <dbReference type="EMBL" id="PHV70519.1"/>
    </source>
</evidence>
<organism evidence="1 2">
    <name type="scientific">Sporanaerobium hydrogeniformans</name>
    <dbReference type="NCBI Taxonomy" id="3072179"/>
    <lineage>
        <taxon>Bacteria</taxon>
        <taxon>Bacillati</taxon>
        <taxon>Bacillota</taxon>
        <taxon>Clostridia</taxon>
        <taxon>Lachnospirales</taxon>
        <taxon>Lachnospiraceae</taxon>
        <taxon>Sporanaerobium</taxon>
    </lineage>
</organism>
<dbReference type="Proteomes" id="UP000224460">
    <property type="component" value="Unassembled WGS sequence"/>
</dbReference>
<sequence length="176" mass="18708">MVVAAMLCAIGIMIPMISPIKVIIEPASFTLASHVAIFIALFISPMTALFVALGTTAGFFLAGFPPQVVLRALSHVLFAVGGALYLAKRPETMSKPVNMTVFGMILAVIHAVSEVLIVLPFYMSGTASSNTWYVLFGLVGLGTVVHSMIDYTLSIAVWKVVAKVSNVGMKRSNKAC</sequence>
<keyword evidence="2" id="KW-1185">Reference proteome</keyword>
<proteinExistence type="predicted"/>
<accession>A0AC61DB80</accession>
<name>A0AC61DB80_9FIRM</name>
<comment type="caution">
    <text evidence="1">The sequence shown here is derived from an EMBL/GenBank/DDBJ whole genome shotgun (WGS) entry which is preliminary data.</text>
</comment>
<gene>
    <name evidence="1" type="ORF">CS063_10205</name>
</gene>
<dbReference type="EMBL" id="PEDL01000010">
    <property type="protein sequence ID" value="PHV70519.1"/>
    <property type="molecule type" value="Genomic_DNA"/>
</dbReference>
<evidence type="ECO:0000313" key="2">
    <source>
        <dbReference type="Proteomes" id="UP000224460"/>
    </source>
</evidence>